<dbReference type="PANTHER" id="PTHR43329">
    <property type="entry name" value="EPOXIDE HYDROLASE"/>
    <property type="match status" value="1"/>
</dbReference>
<dbReference type="InterPro" id="IPR029058">
    <property type="entry name" value="AB_hydrolase_fold"/>
</dbReference>
<dbReference type="Pfam" id="PF00561">
    <property type="entry name" value="Abhydrolase_1"/>
    <property type="match status" value="2"/>
</dbReference>
<dbReference type="SUPFAM" id="SSF53474">
    <property type="entry name" value="alpha/beta-Hydrolases"/>
    <property type="match status" value="2"/>
</dbReference>
<dbReference type="InterPro" id="IPR000639">
    <property type="entry name" value="Epox_hydrolase-like"/>
</dbReference>
<dbReference type="PRINTS" id="PR00412">
    <property type="entry name" value="EPOXHYDRLASE"/>
</dbReference>
<evidence type="ECO:0000259" key="3">
    <source>
        <dbReference type="Pfam" id="PF00561"/>
    </source>
</evidence>
<feature type="domain" description="AB hydrolase-1" evidence="3">
    <location>
        <begin position="31"/>
        <end position="288"/>
    </location>
</feature>
<dbReference type="Gramene" id="LPERR12G16780.1">
    <property type="protein sequence ID" value="LPERR12G16780.1"/>
    <property type="gene ID" value="LPERR12G16780"/>
</dbReference>
<feature type="domain" description="AB hydrolase-1" evidence="3">
    <location>
        <begin position="320"/>
        <end position="579"/>
    </location>
</feature>
<proteinExistence type="inferred from homology"/>
<protein>
    <recommendedName>
        <fullName evidence="3">AB hydrolase-1 domain-containing protein</fullName>
    </recommendedName>
</protein>
<keyword evidence="1" id="KW-0378">Hydrolase</keyword>
<sequence length="602" mass="67385">MGSAGGEVRHWNADVNGISLHVAEQGPVDGPAVILLHGFPELWLSWRHQMAALAGRGFRAIAPADAAAYTVLHLVGDVVALLNHLRLPKVFVVGHDWGAQVAWHMCLFRPDMVRAVVAIGIPFFPRGDKPMTEAMAGRDGFYAMQFQEPGRAERAFARYDVATVLKKFYSIEIDVLTAPPGVEIIDFLEARSSPLPWMTDEELGQYAEKFQKSGFTGPLNYYRMFDTDWELTAPWQDAKITVPAKFIYGDKDIGLKSFGTEQLVKSGAFKYFVPNLEVVTIEGHHFLQQEQAEKVNSEILSYFDKFSGALIKQSQKYTFEMAALAGRGFRAIAPDLRGYGDSSAPADAAAYTILHLVGDVVALLNHLRLPKTEIFRGDWEVLVVGHDLGAQVAWHMCLFRPDMVRAVVAIGVPFFPRGPKPMTEALAGRDGFYIMQFQEPGRAERTFARYDVATVLKKFYSIEIDDLTAPPGVEIIDFLEARPSPLPWMTEEELGQYAEKFQKSGFTGPINYYRMFDTSWRLTAPWQDAKITVPAKFIYGNKDIGLKSFGTEQFVKSGALKSFVPNLEVVIIEGHHCLQQEQAERVNSEILSYFDKFTGENT</sequence>
<keyword evidence="5" id="KW-1185">Reference proteome</keyword>
<name>A0A0D9Y1T4_9ORYZ</name>
<reference evidence="4 5" key="1">
    <citation type="submission" date="2012-08" db="EMBL/GenBank/DDBJ databases">
        <title>Oryza genome evolution.</title>
        <authorList>
            <person name="Wing R.A."/>
        </authorList>
    </citation>
    <scope>NUCLEOTIDE SEQUENCE</scope>
</reference>
<reference evidence="4" key="3">
    <citation type="submission" date="2015-04" db="UniProtKB">
        <authorList>
            <consortium name="EnsemblPlants"/>
        </authorList>
    </citation>
    <scope>IDENTIFICATION</scope>
</reference>
<comment type="similarity">
    <text evidence="2">Belongs to the AB hydrolase superfamily. Epoxide hydrolase family.</text>
</comment>
<evidence type="ECO:0000313" key="5">
    <source>
        <dbReference type="Proteomes" id="UP000032180"/>
    </source>
</evidence>
<accession>A0A0D9Y1T4</accession>
<dbReference type="GO" id="GO:0016787">
    <property type="term" value="F:hydrolase activity"/>
    <property type="evidence" value="ECO:0007669"/>
    <property type="project" value="UniProtKB-KW"/>
</dbReference>
<dbReference type="EnsemblPlants" id="LPERR12G16780.1">
    <property type="protein sequence ID" value="LPERR12G16780.1"/>
    <property type="gene ID" value="LPERR12G16780"/>
</dbReference>
<dbReference type="Proteomes" id="UP000032180">
    <property type="component" value="Chromosome 12"/>
</dbReference>
<dbReference type="InterPro" id="IPR000073">
    <property type="entry name" value="AB_hydrolase_1"/>
</dbReference>
<evidence type="ECO:0000256" key="1">
    <source>
        <dbReference type="ARBA" id="ARBA00022801"/>
    </source>
</evidence>
<organism evidence="4 5">
    <name type="scientific">Leersia perrieri</name>
    <dbReference type="NCBI Taxonomy" id="77586"/>
    <lineage>
        <taxon>Eukaryota</taxon>
        <taxon>Viridiplantae</taxon>
        <taxon>Streptophyta</taxon>
        <taxon>Embryophyta</taxon>
        <taxon>Tracheophyta</taxon>
        <taxon>Spermatophyta</taxon>
        <taxon>Magnoliopsida</taxon>
        <taxon>Liliopsida</taxon>
        <taxon>Poales</taxon>
        <taxon>Poaceae</taxon>
        <taxon>BOP clade</taxon>
        <taxon>Oryzoideae</taxon>
        <taxon>Oryzeae</taxon>
        <taxon>Oryzinae</taxon>
        <taxon>Leersia</taxon>
    </lineage>
</organism>
<dbReference type="eggNOG" id="KOG4178">
    <property type="taxonomic scope" value="Eukaryota"/>
</dbReference>
<dbReference type="Gene3D" id="3.40.50.1820">
    <property type="entry name" value="alpha/beta hydrolase"/>
    <property type="match status" value="2"/>
</dbReference>
<reference evidence="5" key="2">
    <citation type="submission" date="2013-12" db="EMBL/GenBank/DDBJ databases">
        <authorList>
            <person name="Yu Y."/>
            <person name="Lee S."/>
            <person name="de Baynast K."/>
            <person name="Wissotski M."/>
            <person name="Liu L."/>
            <person name="Talag J."/>
            <person name="Goicoechea J."/>
            <person name="Angelova A."/>
            <person name="Jetty R."/>
            <person name="Kudrna D."/>
            <person name="Golser W."/>
            <person name="Rivera L."/>
            <person name="Zhang J."/>
            <person name="Wing R."/>
        </authorList>
    </citation>
    <scope>NUCLEOTIDE SEQUENCE</scope>
</reference>
<evidence type="ECO:0000256" key="2">
    <source>
        <dbReference type="ARBA" id="ARBA00038334"/>
    </source>
</evidence>
<dbReference type="AlphaFoldDB" id="A0A0D9Y1T4"/>
<evidence type="ECO:0000313" key="4">
    <source>
        <dbReference type="EnsemblPlants" id="LPERR12G16780.1"/>
    </source>
</evidence>
<dbReference type="STRING" id="77586.A0A0D9Y1T4"/>